<evidence type="ECO:0000259" key="2">
    <source>
        <dbReference type="Pfam" id="PF13087"/>
    </source>
</evidence>
<dbReference type="AlphaFoldDB" id="A0A1E1MJI2"/>
<reference evidence="4" key="1">
    <citation type="submission" date="2016-03" db="EMBL/GenBank/DDBJ databases">
        <authorList>
            <person name="Guldener U."/>
        </authorList>
    </citation>
    <scope>NUCLEOTIDE SEQUENCE [LARGE SCALE GENOMIC DNA]</scope>
</reference>
<dbReference type="EMBL" id="FJVC01000374">
    <property type="protein sequence ID" value="CZT49236.1"/>
    <property type="molecule type" value="Genomic_DNA"/>
</dbReference>
<organism evidence="3 4">
    <name type="scientific">Rhynchosporium secalis</name>
    <name type="common">Barley scald fungus</name>
    <dbReference type="NCBI Taxonomy" id="38038"/>
    <lineage>
        <taxon>Eukaryota</taxon>
        <taxon>Fungi</taxon>
        <taxon>Dikarya</taxon>
        <taxon>Ascomycota</taxon>
        <taxon>Pezizomycotina</taxon>
        <taxon>Leotiomycetes</taxon>
        <taxon>Helotiales</taxon>
        <taxon>Ploettnerulaceae</taxon>
        <taxon>Rhynchosporium</taxon>
    </lineage>
</organism>
<dbReference type="FunFam" id="3.40.50.300:FF:001660">
    <property type="entry name" value="NF-X1 finger and helicase protein, putative"/>
    <property type="match status" value="1"/>
</dbReference>
<feature type="region of interest" description="Disordered" evidence="1">
    <location>
        <begin position="241"/>
        <end position="287"/>
    </location>
</feature>
<gene>
    <name evidence="3" type="ORF">RSE6_10049</name>
</gene>
<dbReference type="InterPro" id="IPR047187">
    <property type="entry name" value="SF1_C_Upf1"/>
</dbReference>
<feature type="domain" description="DNA2/NAM7 helicase-like C-terminal" evidence="2">
    <location>
        <begin position="261"/>
        <end position="495"/>
    </location>
</feature>
<protein>
    <recommendedName>
        <fullName evidence="2">DNA2/NAM7 helicase-like C-terminal domain-containing protein</fullName>
    </recommendedName>
</protein>
<dbReference type="GO" id="GO:0031380">
    <property type="term" value="C:nuclear RNA-directed RNA polymerase complex"/>
    <property type="evidence" value="ECO:0007669"/>
    <property type="project" value="TreeGrafter"/>
</dbReference>
<dbReference type="Proteomes" id="UP000177625">
    <property type="component" value="Unassembled WGS sequence"/>
</dbReference>
<evidence type="ECO:0000256" key="1">
    <source>
        <dbReference type="SAM" id="MobiDB-lite"/>
    </source>
</evidence>
<dbReference type="GO" id="GO:0031048">
    <property type="term" value="P:regulatory ncRNA-mediated heterochromatin formation"/>
    <property type="evidence" value="ECO:0007669"/>
    <property type="project" value="TreeGrafter"/>
</dbReference>
<dbReference type="InterPro" id="IPR041679">
    <property type="entry name" value="DNA2/NAM7-like_C"/>
</dbReference>
<accession>A0A1E1MJI2</accession>
<dbReference type="PANTHER" id="PTHR10887">
    <property type="entry name" value="DNA2/NAM7 HELICASE FAMILY"/>
    <property type="match status" value="1"/>
</dbReference>
<name>A0A1E1MJI2_RHYSE</name>
<sequence>MSEGYMCAMTYQEIEGQEKPARRILESIRSTRKQPSWASLKAHLAENYSTIHSQFNRVEQGGFESVGRHPFDIWLSAQEWYDGMDFEATEVEQLLESADRSSVSVIAPPGKQRLAEYWVSALRKDLSDHLYESMRTTEKLRQKLTDVHDEVDHQVLLTADVIGVTTTGVAKRIKTLQHVPCKIVICEEAGEVSGFQLLISIPSKSLSSHIISIDNGAALLERSTSNSGGCNINWRSPITPYSDHQLRPLPGKPTGAPYQPDRSQFERLSVGEPGHPPFPISQLNSQRRKRPEISNLIHSAIYPRLIDHASTCNLPDVVGMRHNVFFLDHDNLQDGGSNDNHQKSHSNVWEVDMTHALVRHIVRQGVYSSSDIAVLTPYTGQLQALRAKYRREFEIVLSDRDEEALLKEGFVDSDVGASSGVANPQAGKKPLARKQMSELLRMATVENFQGGEAKVIIVSLVRSNKEKKVGFLKTSNRINVLLSRAQHGLYLIGNAETYSNFPMCSDVLNLLGADEAVGQSFSLCCPRHPDTEIEASRPENFERLSPEGAVN</sequence>
<keyword evidence="4" id="KW-1185">Reference proteome</keyword>
<dbReference type="InterPro" id="IPR045055">
    <property type="entry name" value="DNA2/NAM7-like"/>
</dbReference>
<evidence type="ECO:0000313" key="4">
    <source>
        <dbReference type="Proteomes" id="UP000177625"/>
    </source>
</evidence>
<evidence type="ECO:0000313" key="3">
    <source>
        <dbReference type="EMBL" id="CZT49236.1"/>
    </source>
</evidence>
<dbReference type="PANTHER" id="PTHR10887:SF445">
    <property type="entry name" value="NFX1-TYPE ZINC FINGER-CONTAINING PROTEIN 1"/>
    <property type="match status" value="1"/>
</dbReference>
<dbReference type="Pfam" id="PF13087">
    <property type="entry name" value="AAA_12"/>
    <property type="match status" value="1"/>
</dbReference>
<dbReference type="SUPFAM" id="SSF52540">
    <property type="entry name" value="P-loop containing nucleoside triphosphate hydrolases"/>
    <property type="match status" value="1"/>
</dbReference>
<dbReference type="Gene3D" id="3.40.50.300">
    <property type="entry name" value="P-loop containing nucleotide triphosphate hydrolases"/>
    <property type="match status" value="2"/>
</dbReference>
<proteinExistence type="predicted"/>
<dbReference type="InterPro" id="IPR027417">
    <property type="entry name" value="P-loop_NTPase"/>
</dbReference>
<dbReference type="CDD" id="cd18808">
    <property type="entry name" value="SF1_C_Upf1"/>
    <property type="match status" value="1"/>
</dbReference>